<dbReference type="KEGG" id="ang:An08g06485"/>
<name>A0AAJ8BUJ5_ASPNG</name>
<sequence length="82" mass="9069">MPALVSRTARRSPTPAMPISSTVSGLTSLRAYEIPSLETSPQFSSCDLLLDLSSSTFRCVANIIHISAVFLRHTYTHTYCRH</sequence>
<dbReference type="GeneID" id="84591714"/>
<dbReference type="AlphaFoldDB" id="A0AAJ8BUJ5"/>
<accession>A0AAJ8BUJ5</accession>
<reference evidence="1" key="1">
    <citation type="submission" date="2025-02" db="EMBL/GenBank/DDBJ databases">
        <authorList>
            <consortium name="NCBI Genome Project"/>
        </authorList>
    </citation>
    <scope>NUCLEOTIDE SEQUENCE</scope>
</reference>
<organism evidence="1">
    <name type="scientific">Aspergillus niger</name>
    <dbReference type="NCBI Taxonomy" id="5061"/>
    <lineage>
        <taxon>Eukaryota</taxon>
        <taxon>Fungi</taxon>
        <taxon>Dikarya</taxon>
        <taxon>Ascomycota</taxon>
        <taxon>Pezizomycotina</taxon>
        <taxon>Eurotiomycetes</taxon>
        <taxon>Eurotiomycetidae</taxon>
        <taxon>Eurotiales</taxon>
        <taxon>Aspergillaceae</taxon>
        <taxon>Aspergillus</taxon>
        <taxon>Aspergillus subgen. Circumdati</taxon>
    </lineage>
</organism>
<dbReference type="VEuPathDB" id="FungiDB:An08g06485"/>
<protein>
    <submittedName>
        <fullName evidence="1">Uncharacterized protein</fullName>
    </submittedName>
</protein>
<evidence type="ECO:0000313" key="1">
    <source>
        <dbReference type="RefSeq" id="XP_059604104.1"/>
    </source>
</evidence>
<gene>
    <name evidence="1" type="ORF">An08g06485</name>
</gene>
<reference evidence="1" key="2">
    <citation type="submission" date="2025-08" db="UniProtKB">
        <authorList>
            <consortium name="RefSeq"/>
        </authorList>
    </citation>
    <scope>IDENTIFICATION</scope>
</reference>
<dbReference type="RefSeq" id="XP_059604104.1">
    <property type="nucleotide sequence ID" value="XM_059749132.1"/>
</dbReference>
<proteinExistence type="predicted"/>